<keyword evidence="2" id="KW-1185">Reference proteome</keyword>
<dbReference type="AlphaFoldDB" id="A0AAV6KZI2"/>
<protein>
    <submittedName>
        <fullName evidence="1">Uncharacterized protein</fullName>
    </submittedName>
</protein>
<dbReference type="EMBL" id="JACTNZ010000003">
    <property type="protein sequence ID" value="KAG5558127.1"/>
    <property type="molecule type" value="Genomic_DNA"/>
</dbReference>
<evidence type="ECO:0000313" key="1">
    <source>
        <dbReference type="EMBL" id="KAG5558127.1"/>
    </source>
</evidence>
<organism evidence="1 2">
    <name type="scientific">Rhododendron griersonianum</name>
    <dbReference type="NCBI Taxonomy" id="479676"/>
    <lineage>
        <taxon>Eukaryota</taxon>
        <taxon>Viridiplantae</taxon>
        <taxon>Streptophyta</taxon>
        <taxon>Embryophyta</taxon>
        <taxon>Tracheophyta</taxon>
        <taxon>Spermatophyta</taxon>
        <taxon>Magnoliopsida</taxon>
        <taxon>eudicotyledons</taxon>
        <taxon>Gunneridae</taxon>
        <taxon>Pentapetalae</taxon>
        <taxon>asterids</taxon>
        <taxon>Ericales</taxon>
        <taxon>Ericaceae</taxon>
        <taxon>Ericoideae</taxon>
        <taxon>Rhodoreae</taxon>
        <taxon>Rhododendron</taxon>
    </lineage>
</organism>
<dbReference type="Proteomes" id="UP000823749">
    <property type="component" value="Chromosome 3"/>
</dbReference>
<sequence>MSKSPVRGCHVVGGYGPSVACGDLNGEALANHVSITLPVLPPVLCHDLPPCVGPHDRCRLDIAGAGHVGDQNQVPPRVAVDCKRYAPCLHAGHSVKKITESTTNQWDTISTCSIWLILPPQQFFFSQQTKHFI</sequence>
<name>A0AAV6KZI2_9ERIC</name>
<accession>A0AAV6KZI2</accession>
<gene>
    <name evidence="1" type="ORF">RHGRI_008146</name>
</gene>
<evidence type="ECO:0000313" key="2">
    <source>
        <dbReference type="Proteomes" id="UP000823749"/>
    </source>
</evidence>
<proteinExistence type="predicted"/>
<comment type="caution">
    <text evidence="1">The sequence shown here is derived from an EMBL/GenBank/DDBJ whole genome shotgun (WGS) entry which is preliminary data.</text>
</comment>
<reference evidence="1" key="1">
    <citation type="submission" date="2020-08" db="EMBL/GenBank/DDBJ databases">
        <title>Plant Genome Project.</title>
        <authorList>
            <person name="Zhang R.-G."/>
        </authorList>
    </citation>
    <scope>NUCLEOTIDE SEQUENCE</scope>
    <source>
        <strain evidence="1">WSP0</strain>
        <tissue evidence="1">Leaf</tissue>
    </source>
</reference>